<dbReference type="PANTHER" id="PTHR33112:SF16">
    <property type="entry name" value="HETEROKARYON INCOMPATIBILITY DOMAIN-CONTAINING PROTEIN"/>
    <property type="match status" value="1"/>
</dbReference>
<dbReference type="RefSeq" id="XP_033679491.1">
    <property type="nucleotide sequence ID" value="XM_033824128.1"/>
</dbReference>
<dbReference type="AlphaFoldDB" id="A0A6A6I2H8"/>
<organism evidence="2 3">
    <name type="scientific">Trematosphaeria pertusa</name>
    <dbReference type="NCBI Taxonomy" id="390896"/>
    <lineage>
        <taxon>Eukaryota</taxon>
        <taxon>Fungi</taxon>
        <taxon>Dikarya</taxon>
        <taxon>Ascomycota</taxon>
        <taxon>Pezizomycotina</taxon>
        <taxon>Dothideomycetes</taxon>
        <taxon>Pleosporomycetidae</taxon>
        <taxon>Pleosporales</taxon>
        <taxon>Massarineae</taxon>
        <taxon>Trematosphaeriaceae</taxon>
        <taxon>Trematosphaeria</taxon>
    </lineage>
</organism>
<protein>
    <submittedName>
        <fullName evidence="2">HET-domain-containing protein</fullName>
    </submittedName>
</protein>
<dbReference type="InterPro" id="IPR010730">
    <property type="entry name" value="HET"/>
</dbReference>
<evidence type="ECO:0000313" key="3">
    <source>
        <dbReference type="Proteomes" id="UP000800094"/>
    </source>
</evidence>
<reference evidence="2" key="1">
    <citation type="journal article" date="2020" name="Stud. Mycol.">
        <title>101 Dothideomycetes genomes: a test case for predicting lifestyles and emergence of pathogens.</title>
        <authorList>
            <person name="Haridas S."/>
            <person name="Albert R."/>
            <person name="Binder M."/>
            <person name="Bloem J."/>
            <person name="Labutti K."/>
            <person name="Salamov A."/>
            <person name="Andreopoulos B."/>
            <person name="Baker S."/>
            <person name="Barry K."/>
            <person name="Bills G."/>
            <person name="Bluhm B."/>
            <person name="Cannon C."/>
            <person name="Castanera R."/>
            <person name="Culley D."/>
            <person name="Daum C."/>
            <person name="Ezra D."/>
            <person name="Gonzalez J."/>
            <person name="Henrissat B."/>
            <person name="Kuo A."/>
            <person name="Liang C."/>
            <person name="Lipzen A."/>
            <person name="Lutzoni F."/>
            <person name="Magnuson J."/>
            <person name="Mondo S."/>
            <person name="Nolan M."/>
            <person name="Ohm R."/>
            <person name="Pangilinan J."/>
            <person name="Park H.-J."/>
            <person name="Ramirez L."/>
            <person name="Alfaro M."/>
            <person name="Sun H."/>
            <person name="Tritt A."/>
            <person name="Yoshinaga Y."/>
            <person name="Zwiers L.-H."/>
            <person name="Turgeon B."/>
            <person name="Goodwin S."/>
            <person name="Spatafora J."/>
            <person name="Crous P."/>
            <person name="Grigoriev I."/>
        </authorList>
    </citation>
    <scope>NUCLEOTIDE SEQUENCE</scope>
    <source>
        <strain evidence="2">CBS 122368</strain>
    </source>
</reference>
<dbReference type="Pfam" id="PF06985">
    <property type="entry name" value="HET"/>
    <property type="match status" value="1"/>
</dbReference>
<dbReference type="OrthoDB" id="47007at2759"/>
<gene>
    <name evidence="2" type="ORF">BU26DRAFT_435409</name>
</gene>
<dbReference type="GeneID" id="54577458"/>
<evidence type="ECO:0000313" key="2">
    <source>
        <dbReference type="EMBL" id="KAF2244487.1"/>
    </source>
</evidence>
<dbReference type="EMBL" id="ML987203">
    <property type="protein sequence ID" value="KAF2244487.1"/>
    <property type="molecule type" value="Genomic_DNA"/>
</dbReference>
<accession>A0A6A6I2H8</accession>
<dbReference type="PANTHER" id="PTHR33112">
    <property type="entry name" value="DOMAIN PROTEIN, PUTATIVE-RELATED"/>
    <property type="match status" value="1"/>
</dbReference>
<proteinExistence type="predicted"/>
<dbReference type="Proteomes" id="UP000800094">
    <property type="component" value="Unassembled WGS sequence"/>
</dbReference>
<feature type="non-terminal residue" evidence="2">
    <location>
        <position position="1"/>
    </location>
</feature>
<name>A0A6A6I2H8_9PLEO</name>
<keyword evidence="3" id="KW-1185">Reference proteome</keyword>
<sequence>LPSRVLDVEYGSSPSRLRLFEPEGTLGKYIALSHRWGDERPFATTRSNLGPYKAQGINVENLPKTFQDAVVMARRLGIRYLWIDALCICQDDGPEWERESAKMAVIYSHAYLVLAATGSERDSGGIFNQRSPPDYEGVEHSKNGARGTLKAFLIPKRWAARPDGYCMLNEEPLSERGWALQERLLASRTLHFGSTQMFFECYGHFRSEDGFRMRGRLNSIHNDPHQHYPLADPDSSLRSSLYRGSELWYQALYFYYPRKLTKSSDKLPALSGIARIVEEQTGDKYVAGLWHSTLIEGLIWQAAGTHRNATSAPPGYRAPSWSWASIDGPFGNLGLGRDPIYKGAEWVDIATVIDVHIELKGENPYGEVASGWLKIKAPIEPLAPSEEKEPDWETVPHKRALRMKTRAGKTFGTYSMLDTLDDESASQLTLFALVLVFMDGKEGRTYQAIVVTPVEGQDGYYRRVGKMIMDDESLGKCAWMESGASLPTVTLL</sequence>
<evidence type="ECO:0000259" key="1">
    <source>
        <dbReference type="Pfam" id="PF06985"/>
    </source>
</evidence>
<feature type="domain" description="Heterokaryon incompatibility" evidence="1">
    <location>
        <begin position="29"/>
        <end position="182"/>
    </location>
</feature>